<dbReference type="InterPro" id="IPR027417">
    <property type="entry name" value="P-loop_NTPase"/>
</dbReference>
<dbReference type="InterPro" id="IPR001977">
    <property type="entry name" value="Depp_CoAkinase"/>
</dbReference>
<evidence type="ECO:0000256" key="6">
    <source>
        <dbReference type="NCBIfam" id="TIGR00152"/>
    </source>
</evidence>
<keyword evidence="2 5" id="KW-0547">Nucleotide-binding</keyword>
<comment type="similarity">
    <text evidence="1 5">Belongs to the CoaE family.</text>
</comment>
<evidence type="ECO:0000256" key="5">
    <source>
        <dbReference type="HAMAP-Rule" id="MF_00376"/>
    </source>
</evidence>
<organism evidence="7 8">
    <name type="scientific">Psychroserpens ponticola</name>
    <dbReference type="NCBI Taxonomy" id="2932268"/>
    <lineage>
        <taxon>Bacteria</taxon>
        <taxon>Pseudomonadati</taxon>
        <taxon>Bacteroidota</taxon>
        <taxon>Flavobacteriia</taxon>
        <taxon>Flavobacteriales</taxon>
        <taxon>Flavobacteriaceae</taxon>
        <taxon>Psychroserpens</taxon>
    </lineage>
</organism>
<keyword evidence="3 5" id="KW-0067">ATP-binding</keyword>
<gene>
    <name evidence="5 7" type="primary">coaE</name>
    <name evidence="7" type="ORF">MUN68_010540</name>
</gene>
<comment type="catalytic activity">
    <reaction evidence="5">
        <text>3'-dephospho-CoA + ATP = ADP + CoA + H(+)</text>
        <dbReference type="Rhea" id="RHEA:18245"/>
        <dbReference type="ChEBI" id="CHEBI:15378"/>
        <dbReference type="ChEBI" id="CHEBI:30616"/>
        <dbReference type="ChEBI" id="CHEBI:57287"/>
        <dbReference type="ChEBI" id="CHEBI:57328"/>
        <dbReference type="ChEBI" id="CHEBI:456216"/>
        <dbReference type="EC" id="2.7.1.24"/>
    </reaction>
</comment>
<reference evidence="7 8" key="1">
    <citation type="submission" date="2023-01" db="EMBL/GenBank/DDBJ databases">
        <title>Psychroserpens ponticola sp. nov., isolated from seawater.</title>
        <authorList>
            <person name="Kristyanto S."/>
            <person name="Jung J."/>
            <person name="Kim J.M."/>
            <person name="Jeon C.O."/>
        </authorList>
    </citation>
    <scope>NUCLEOTIDE SEQUENCE [LARGE SCALE GENOMIC DNA]</scope>
    <source>
        <strain evidence="7 8">MSW6</strain>
    </source>
</reference>
<dbReference type="PRINTS" id="PR00988">
    <property type="entry name" value="URIDINKINASE"/>
</dbReference>
<keyword evidence="8" id="KW-1185">Reference proteome</keyword>
<evidence type="ECO:0000256" key="1">
    <source>
        <dbReference type="ARBA" id="ARBA00009018"/>
    </source>
</evidence>
<dbReference type="EMBL" id="CP116221">
    <property type="protein sequence ID" value="WCO00505.1"/>
    <property type="molecule type" value="Genomic_DNA"/>
</dbReference>
<dbReference type="PANTHER" id="PTHR10695:SF46">
    <property type="entry name" value="BIFUNCTIONAL COENZYME A SYNTHASE-RELATED"/>
    <property type="match status" value="1"/>
</dbReference>
<keyword evidence="5 7" id="KW-0808">Transferase</keyword>
<evidence type="ECO:0000313" key="7">
    <source>
        <dbReference type="EMBL" id="WCO00505.1"/>
    </source>
</evidence>
<dbReference type="Gene3D" id="3.40.50.300">
    <property type="entry name" value="P-loop containing nucleotide triphosphate hydrolases"/>
    <property type="match status" value="1"/>
</dbReference>
<dbReference type="PROSITE" id="PS51219">
    <property type="entry name" value="DPCK"/>
    <property type="match status" value="1"/>
</dbReference>
<dbReference type="HAMAP" id="MF_00376">
    <property type="entry name" value="Dephospho_CoA_kinase"/>
    <property type="match status" value="1"/>
</dbReference>
<comment type="subcellular location">
    <subcellularLocation>
        <location evidence="5">Cytoplasm</location>
    </subcellularLocation>
</comment>
<evidence type="ECO:0000256" key="2">
    <source>
        <dbReference type="ARBA" id="ARBA00022741"/>
    </source>
</evidence>
<dbReference type="Pfam" id="PF01121">
    <property type="entry name" value="CoaE"/>
    <property type="match status" value="1"/>
</dbReference>
<keyword evidence="5" id="KW-0963">Cytoplasm</keyword>
<evidence type="ECO:0000313" key="8">
    <source>
        <dbReference type="Proteomes" id="UP001202717"/>
    </source>
</evidence>
<dbReference type="GO" id="GO:0004140">
    <property type="term" value="F:dephospho-CoA kinase activity"/>
    <property type="evidence" value="ECO:0007669"/>
    <property type="project" value="UniProtKB-EC"/>
</dbReference>
<dbReference type="RefSeq" id="WP_249996581.1">
    <property type="nucleotide sequence ID" value="NZ_CP116221.1"/>
</dbReference>
<comment type="pathway">
    <text evidence="5">Cofactor biosynthesis; coenzyme A biosynthesis; CoA from (R)-pantothenate: step 5/5.</text>
</comment>
<dbReference type="Proteomes" id="UP001202717">
    <property type="component" value="Chromosome"/>
</dbReference>
<evidence type="ECO:0000256" key="3">
    <source>
        <dbReference type="ARBA" id="ARBA00022840"/>
    </source>
</evidence>
<dbReference type="NCBIfam" id="TIGR00152">
    <property type="entry name" value="dephospho-CoA kinase"/>
    <property type="match status" value="1"/>
</dbReference>
<keyword evidence="4 5" id="KW-0173">Coenzyme A biosynthesis</keyword>
<feature type="binding site" evidence="5">
    <location>
        <begin position="11"/>
        <end position="16"/>
    </location>
    <ligand>
        <name>ATP</name>
        <dbReference type="ChEBI" id="CHEBI:30616"/>
    </ligand>
</feature>
<accession>A0ABY7RTQ7</accession>
<proteinExistence type="inferred from homology"/>
<name>A0ABY7RTQ7_9FLAO</name>
<dbReference type="PANTHER" id="PTHR10695">
    <property type="entry name" value="DEPHOSPHO-COA KINASE-RELATED"/>
    <property type="match status" value="1"/>
</dbReference>
<comment type="function">
    <text evidence="5">Catalyzes the phosphorylation of the 3'-hydroxyl group of dephosphocoenzyme A to form coenzyme A.</text>
</comment>
<keyword evidence="5 7" id="KW-0418">Kinase</keyword>
<dbReference type="CDD" id="cd02022">
    <property type="entry name" value="DPCK"/>
    <property type="match status" value="1"/>
</dbReference>
<protein>
    <recommendedName>
        <fullName evidence="5 6">Dephospho-CoA kinase</fullName>
        <ecNumber evidence="5 6">2.7.1.24</ecNumber>
    </recommendedName>
    <alternativeName>
        <fullName evidence="5">Dephosphocoenzyme A kinase</fullName>
    </alternativeName>
</protein>
<sequence length="199" mass="22549">MIVVGLTGGIGSGKTTVAELFKNFNIPIYIADVEAKLLMNNSQAIKQELISLFGKNAYKNNQLNKPFIADKIFNNKAYLDQMNAIVHPKVRTHFKSWLKGQNSAYVIKEVAIIFEHQQQSQYDLIISVIANQDKRLQRVLNRDQSTPEKVLAIMNNQMSDVAKAKLSDFVIVNNDKNTLKNQIEKIHNSILKHIENTAI</sequence>
<dbReference type="SUPFAM" id="SSF52540">
    <property type="entry name" value="P-loop containing nucleoside triphosphate hydrolases"/>
    <property type="match status" value="1"/>
</dbReference>
<dbReference type="EC" id="2.7.1.24" evidence="5 6"/>
<evidence type="ECO:0000256" key="4">
    <source>
        <dbReference type="ARBA" id="ARBA00022993"/>
    </source>
</evidence>